<organism evidence="2 3">
    <name type="scientific">Kipferlia bialata</name>
    <dbReference type="NCBI Taxonomy" id="797122"/>
    <lineage>
        <taxon>Eukaryota</taxon>
        <taxon>Metamonada</taxon>
        <taxon>Carpediemonas-like organisms</taxon>
        <taxon>Kipferlia</taxon>
    </lineage>
</organism>
<name>A0A9K3D6L2_9EUKA</name>
<proteinExistence type="predicted"/>
<dbReference type="Proteomes" id="UP000265618">
    <property type="component" value="Unassembled WGS sequence"/>
</dbReference>
<keyword evidence="3" id="KW-1185">Reference proteome</keyword>
<evidence type="ECO:0000313" key="2">
    <source>
        <dbReference type="EMBL" id="GIQ88630.1"/>
    </source>
</evidence>
<dbReference type="EMBL" id="BDIP01004244">
    <property type="protein sequence ID" value="GIQ88630.1"/>
    <property type="molecule type" value="Genomic_DNA"/>
</dbReference>
<evidence type="ECO:0000313" key="3">
    <source>
        <dbReference type="Proteomes" id="UP000265618"/>
    </source>
</evidence>
<protein>
    <submittedName>
        <fullName evidence="2">Uncharacterized protein</fullName>
    </submittedName>
</protein>
<accession>A0A9K3D6L2</accession>
<comment type="caution">
    <text evidence="2">The sequence shown here is derived from an EMBL/GenBank/DDBJ whole genome shotgun (WGS) entry which is preliminary data.</text>
</comment>
<feature type="region of interest" description="Disordered" evidence="1">
    <location>
        <begin position="13"/>
        <end position="44"/>
    </location>
</feature>
<gene>
    <name evidence="2" type="ORF">KIPB_010926</name>
</gene>
<sequence>MLAKHLLAEHGITYVPPPRKRPATETTDSLPPIPLPGAKRSKGKAKAVKSLSTYAAPGMFKRIIDTSSGNPTRTATCTCMFCTSTSTAGQAPTVYRRKQFKAHLKTSHKVEMAACYDGLQEGAARVLGEGR</sequence>
<feature type="non-terminal residue" evidence="2">
    <location>
        <position position="1"/>
    </location>
</feature>
<evidence type="ECO:0000256" key="1">
    <source>
        <dbReference type="SAM" id="MobiDB-lite"/>
    </source>
</evidence>
<reference evidence="2 3" key="1">
    <citation type="journal article" date="2018" name="PLoS ONE">
        <title>The draft genome of Kipferlia bialata reveals reductive genome evolution in fornicate parasites.</title>
        <authorList>
            <person name="Tanifuji G."/>
            <person name="Takabayashi S."/>
            <person name="Kume K."/>
            <person name="Takagi M."/>
            <person name="Nakayama T."/>
            <person name="Kamikawa R."/>
            <person name="Inagaki Y."/>
            <person name="Hashimoto T."/>
        </authorList>
    </citation>
    <scope>NUCLEOTIDE SEQUENCE [LARGE SCALE GENOMIC DNA]</scope>
    <source>
        <strain evidence="2">NY0173</strain>
    </source>
</reference>
<dbReference type="AlphaFoldDB" id="A0A9K3D6L2"/>